<keyword evidence="4" id="KW-0443">Lipid metabolism</keyword>
<dbReference type="EC" id="1.1.1.47" evidence="6"/>
<proteinExistence type="inferred from homology"/>
<dbReference type="GO" id="GO:0047936">
    <property type="term" value="F:glucose 1-dehydrogenase [NAD(P)+] activity"/>
    <property type="evidence" value="ECO:0007669"/>
    <property type="project" value="UniProtKB-EC"/>
</dbReference>
<dbReference type="Gene3D" id="3.40.50.720">
    <property type="entry name" value="NAD(P)-binding Rossmann-like Domain"/>
    <property type="match status" value="1"/>
</dbReference>
<dbReference type="InterPro" id="IPR002347">
    <property type="entry name" value="SDR_fam"/>
</dbReference>
<evidence type="ECO:0000256" key="3">
    <source>
        <dbReference type="ARBA" id="ARBA00023027"/>
    </source>
</evidence>
<keyword evidence="3" id="KW-0520">NAD</keyword>
<sequence>MNRLANKVAIITGGASGIGAGTVRRFIEEGAKVVIADIQDDLGQALAAELGQNAIYQHTDVAAEADVERMVDLAVNHFGHLDILFNNAGFGGVSGELQDLVIGQEYANTVGVMFTGVVLGIKHAARVMKPQRSGSIISTASVAGLQAGLGPHVYSGIKAGVIGLSRSAALELAAFNIRANAICPGGIATPIFAPMLEFHQGDNQSVVEIMRTRMAQAQPVQRSGEAADIANMALFLASDDSTFITGQHHVVDGGMTSSSMRLDERLKD</sequence>
<dbReference type="PANTHER" id="PTHR43180">
    <property type="entry name" value="3-OXOACYL-(ACYL-CARRIER-PROTEIN) REDUCTASE (AFU_ORTHOLOGUE AFUA_6G11210)"/>
    <property type="match status" value="1"/>
</dbReference>
<dbReference type="AlphaFoldDB" id="A0A973A8B7"/>
<dbReference type="PANTHER" id="PTHR43180:SF28">
    <property type="entry name" value="NAD(P)-BINDING ROSSMANN-FOLD SUPERFAMILY PROTEIN"/>
    <property type="match status" value="1"/>
</dbReference>
<evidence type="ECO:0000256" key="2">
    <source>
        <dbReference type="ARBA" id="ARBA00023002"/>
    </source>
</evidence>
<evidence type="ECO:0000313" key="7">
    <source>
        <dbReference type="Proteomes" id="UP000754644"/>
    </source>
</evidence>
<keyword evidence="2 6" id="KW-0560">Oxidoreductase</keyword>
<dbReference type="Proteomes" id="UP000754644">
    <property type="component" value="Unassembled WGS sequence"/>
</dbReference>
<reference evidence="6" key="1">
    <citation type="submission" date="2020-05" db="EMBL/GenBank/DDBJ databases">
        <title>Sulfur intermediates as new biogeochemical hubs in an aquatic model microbial ecosystem.</title>
        <authorList>
            <person name="Vigneron A."/>
        </authorList>
    </citation>
    <scope>NUCLEOTIDE SEQUENCE</scope>
    <source>
        <strain evidence="6">Bin.250</strain>
    </source>
</reference>
<keyword evidence="5" id="KW-0753">Steroid metabolism</keyword>
<dbReference type="InterPro" id="IPR036291">
    <property type="entry name" value="NAD(P)-bd_dom_sf"/>
</dbReference>
<comment type="caution">
    <text evidence="6">The sequence shown here is derived from an EMBL/GenBank/DDBJ whole genome shotgun (WGS) entry which is preliminary data.</text>
</comment>
<accession>A0A973A8B7</accession>
<dbReference type="FunFam" id="3.40.50.720:FF:000084">
    <property type="entry name" value="Short-chain dehydrogenase reductase"/>
    <property type="match status" value="1"/>
</dbReference>
<organism evidence="6 7">
    <name type="scientific">SAR86 cluster bacterium</name>
    <dbReference type="NCBI Taxonomy" id="2030880"/>
    <lineage>
        <taxon>Bacteria</taxon>
        <taxon>Pseudomonadati</taxon>
        <taxon>Pseudomonadota</taxon>
        <taxon>Gammaproteobacteria</taxon>
        <taxon>SAR86 cluster</taxon>
    </lineage>
</organism>
<dbReference type="PRINTS" id="PR00080">
    <property type="entry name" value="SDRFAMILY"/>
</dbReference>
<dbReference type="NCBIfam" id="NF005559">
    <property type="entry name" value="PRK07231.1"/>
    <property type="match status" value="1"/>
</dbReference>
<dbReference type="Pfam" id="PF13561">
    <property type="entry name" value="adh_short_C2"/>
    <property type="match status" value="1"/>
</dbReference>
<feature type="non-terminal residue" evidence="6">
    <location>
        <position position="268"/>
    </location>
</feature>
<dbReference type="EMBL" id="JABMOJ010000156">
    <property type="protein sequence ID" value="NQV64573.1"/>
    <property type="molecule type" value="Genomic_DNA"/>
</dbReference>
<dbReference type="PRINTS" id="PR00081">
    <property type="entry name" value="GDHRDH"/>
</dbReference>
<name>A0A973A8B7_9GAMM</name>
<evidence type="ECO:0000256" key="4">
    <source>
        <dbReference type="ARBA" id="ARBA00023098"/>
    </source>
</evidence>
<evidence type="ECO:0000313" key="6">
    <source>
        <dbReference type="EMBL" id="NQV64573.1"/>
    </source>
</evidence>
<dbReference type="GO" id="GO:0008202">
    <property type="term" value="P:steroid metabolic process"/>
    <property type="evidence" value="ECO:0007669"/>
    <property type="project" value="UniProtKB-KW"/>
</dbReference>
<dbReference type="SUPFAM" id="SSF51735">
    <property type="entry name" value="NAD(P)-binding Rossmann-fold domains"/>
    <property type="match status" value="1"/>
</dbReference>
<comment type="similarity">
    <text evidence="1">Belongs to the short-chain dehydrogenases/reductases (SDR) family.</text>
</comment>
<evidence type="ECO:0000256" key="5">
    <source>
        <dbReference type="ARBA" id="ARBA00023221"/>
    </source>
</evidence>
<protein>
    <submittedName>
        <fullName evidence="6">Glucose 1-dehydrogenase</fullName>
        <ecNumber evidence="6">1.1.1.47</ecNumber>
    </submittedName>
</protein>
<gene>
    <name evidence="6" type="ORF">HQ497_04330</name>
</gene>
<evidence type="ECO:0000256" key="1">
    <source>
        <dbReference type="ARBA" id="ARBA00006484"/>
    </source>
</evidence>